<name>A0AAE4AW94_9ACTN</name>
<dbReference type="AlphaFoldDB" id="A0AAE4AW94"/>
<dbReference type="EMBL" id="JAUSUZ010000001">
    <property type="protein sequence ID" value="MDQ0365700.1"/>
    <property type="molecule type" value="Genomic_DNA"/>
</dbReference>
<accession>A0AAE4AW94</accession>
<protein>
    <submittedName>
        <fullName evidence="2">Uncharacterized protein</fullName>
    </submittedName>
</protein>
<organism evidence="2 3">
    <name type="scientific">Catenuloplanes indicus</name>
    <dbReference type="NCBI Taxonomy" id="137267"/>
    <lineage>
        <taxon>Bacteria</taxon>
        <taxon>Bacillati</taxon>
        <taxon>Actinomycetota</taxon>
        <taxon>Actinomycetes</taxon>
        <taxon>Micromonosporales</taxon>
        <taxon>Micromonosporaceae</taxon>
        <taxon>Catenuloplanes</taxon>
    </lineage>
</organism>
<gene>
    <name evidence="2" type="ORF">J2S42_002369</name>
</gene>
<evidence type="ECO:0000313" key="2">
    <source>
        <dbReference type="EMBL" id="MDQ0365700.1"/>
    </source>
</evidence>
<feature type="region of interest" description="Disordered" evidence="1">
    <location>
        <begin position="49"/>
        <end position="89"/>
    </location>
</feature>
<dbReference type="Proteomes" id="UP001240236">
    <property type="component" value="Unassembled WGS sequence"/>
</dbReference>
<keyword evidence="3" id="KW-1185">Reference proteome</keyword>
<dbReference type="RefSeq" id="WP_307238474.1">
    <property type="nucleotide sequence ID" value="NZ_JAUSUZ010000001.1"/>
</dbReference>
<proteinExistence type="predicted"/>
<sequence length="160" mass="17062">MTDLASLVVQVQRRFADFLATLSNDDMLALAEGRAGLSLTDPAGIARTATPVDAPAAPATKPRAARKATGRSAPKTTGPKRGTPSPHIDHADVANRLRQMDSIDDGSALLTELKPKVDDLKLIAEHLSTRTTGTKTELTNRILTQAIGARLKFAGLRTWD</sequence>
<feature type="compositionally biased region" description="Low complexity" evidence="1">
    <location>
        <begin position="49"/>
        <end position="62"/>
    </location>
</feature>
<comment type="caution">
    <text evidence="2">The sequence shown here is derived from an EMBL/GenBank/DDBJ whole genome shotgun (WGS) entry which is preliminary data.</text>
</comment>
<evidence type="ECO:0000313" key="3">
    <source>
        <dbReference type="Proteomes" id="UP001240236"/>
    </source>
</evidence>
<evidence type="ECO:0000256" key="1">
    <source>
        <dbReference type="SAM" id="MobiDB-lite"/>
    </source>
</evidence>
<reference evidence="2 3" key="1">
    <citation type="submission" date="2023-07" db="EMBL/GenBank/DDBJ databases">
        <title>Sequencing the genomes of 1000 actinobacteria strains.</title>
        <authorList>
            <person name="Klenk H.-P."/>
        </authorList>
    </citation>
    <scope>NUCLEOTIDE SEQUENCE [LARGE SCALE GENOMIC DNA]</scope>
    <source>
        <strain evidence="2 3">DSM 44709</strain>
    </source>
</reference>